<dbReference type="RefSeq" id="WP_004693072.1">
    <property type="nucleotide sequence ID" value="NZ_CP133463.1"/>
</dbReference>
<dbReference type="EMBL" id="CP133463">
    <property type="protein sequence ID" value="WMS18865.1"/>
    <property type="molecule type" value="Genomic_DNA"/>
</dbReference>
<evidence type="ECO:0000313" key="1">
    <source>
        <dbReference type="EMBL" id="WMS18865.1"/>
    </source>
</evidence>
<protein>
    <submittedName>
        <fullName evidence="1">Uncharacterized protein</fullName>
    </submittedName>
</protein>
<evidence type="ECO:0000313" key="2">
    <source>
        <dbReference type="Proteomes" id="UP001228955"/>
    </source>
</evidence>
<accession>A0AB38YLX2</accession>
<reference evidence="1" key="1">
    <citation type="submission" date="2023-08" db="EMBL/GenBank/DDBJ databases">
        <title>Veillonella_parvula_DSM 2007_complete_genome_hifiasm_Zymo_Research_D6332.</title>
        <authorList>
            <person name="Damerum A."/>
        </authorList>
    </citation>
    <scope>NUCLEOTIDE SEQUENCE</scope>
    <source>
        <strain evidence="1">DSM 2007</strain>
    </source>
</reference>
<gene>
    <name evidence="1" type="ORF">RDV51_05310</name>
</gene>
<organism evidence="1 2">
    <name type="scientific">Veillonella parvula</name>
    <name type="common">Staphylococcus parvulus</name>
    <dbReference type="NCBI Taxonomy" id="29466"/>
    <lineage>
        <taxon>Bacteria</taxon>
        <taxon>Bacillati</taxon>
        <taxon>Bacillota</taxon>
        <taxon>Negativicutes</taxon>
        <taxon>Veillonellales</taxon>
        <taxon>Veillonellaceae</taxon>
        <taxon>Veillonella</taxon>
    </lineage>
</organism>
<dbReference type="AlphaFoldDB" id="A0AB38YLX2"/>
<sequence length="114" mass="13042">MQDIKKRLKKYILYIIESRSTPQILPELIRQYEVLDEKYPDFKEATAPVEEAPFDFEDALLPHVKAITQALKKQMTLTGSSFDLAIYSSCTVLNEIDNSSTPVKGARVIYVDEE</sequence>
<dbReference type="Proteomes" id="UP001228955">
    <property type="component" value="Chromosome"/>
</dbReference>
<proteinExistence type="predicted"/>
<name>A0AB38YLX2_VEIPA</name>